<dbReference type="EMBL" id="JBBNAE010000005">
    <property type="protein sequence ID" value="KAK9122625.1"/>
    <property type="molecule type" value="Genomic_DNA"/>
</dbReference>
<protein>
    <submittedName>
        <fullName evidence="1">Uncharacterized protein</fullName>
    </submittedName>
</protein>
<comment type="caution">
    <text evidence="1">The sequence shown here is derived from an EMBL/GenBank/DDBJ whole genome shotgun (WGS) entry which is preliminary data.</text>
</comment>
<proteinExistence type="predicted"/>
<gene>
    <name evidence="1" type="ORF">Sjap_012227</name>
</gene>
<organism evidence="1 2">
    <name type="scientific">Stephania japonica</name>
    <dbReference type="NCBI Taxonomy" id="461633"/>
    <lineage>
        <taxon>Eukaryota</taxon>
        <taxon>Viridiplantae</taxon>
        <taxon>Streptophyta</taxon>
        <taxon>Embryophyta</taxon>
        <taxon>Tracheophyta</taxon>
        <taxon>Spermatophyta</taxon>
        <taxon>Magnoliopsida</taxon>
        <taxon>Ranunculales</taxon>
        <taxon>Menispermaceae</taxon>
        <taxon>Menispermoideae</taxon>
        <taxon>Cissampelideae</taxon>
        <taxon>Stephania</taxon>
    </lineage>
</organism>
<dbReference type="AlphaFoldDB" id="A0AAP0IWS6"/>
<keyword evidence="2" id="KW-1185">Reference proteome</keyword>
<accession>A0AAP0IWS6</accession>
<reference evidence="1 2" key="1">
    <citation type="submission" date="2024-01" db="EMBL/GenBank/DDBJ databases">
        <title>Genome assemblies of Stephania.</title>
        <authorList>
            <person name="Yang L."/>
        </authorList>
    </citation>
    <scope>NUCLEOTIDE SEQUENCE [LARGE SCALE GENOMIC DNA]</scope>
    <source>
        <strain evidence="1">QJT</strain>
        <tissue evidence="1">Leaf</tissue>
    </source>
</reference>
<dbReference type="Proteomes" id="UP001417504">
    <property type="component" value="Unassembled WGS sequence"/>
</dbReference>
<name>A0AAP0IWS6_9MAGN</name>
<evidence type="ECO:0000313" key="2">
    <source>
        <dbReference type="Proteomes" id="UP001417504"/>
    </source>
</evidence>
<sequence length="67" mass="7817">MADEGDPYNLSNMLAHKREMRRRMEARMTQKENVMQMLQVLQAHIAQYNQDRAAPAVQVMIKADLDN</sequence>
<evidence type="ECO:0000313" key="1">
    <source>
        <dbReference type="EMBL" id="KAK9122625.1"/>
    </source>
</evidence>